<dbReference type="InterPro" id="IPR027417">
    <property type="entry name" value="P-loop_NTPase"/>
</dbReference>
<dbReference type="GeneID" id="10327327"/>
<dbReference type="SUPFAM" id="SSF52540">
    <property type="entry name" value="P-loop containing nucleoside triphosphate hydrolases"/>
    <property type="match status" value="1"/>
</dbReference>
<dbReference type="InterPro" id="IPR020587">
    <property type="entry name" value="RecA_monomer-monomer_interface"/>
</dbReference>
<name>E3SJJ3_9CAUD</name>
<dbReference type="Gene3D" id="3.40.50.300">
    <property type="entry name" value="P-loop containing nucleotide triphosphate hydrolases"/>
    <property type="match status" value="1"/>
</dbReference>
<dbReference type="InterPro" id="IPR049428">
    <property type="entry name" value="RecA-like_N"/>
</dbReference>
<dbReference type="PANTHER" id="PTHR45900">
    <property type="entry name" value="RECA"/>
    <property type="match status" value="1"/>
</dbReference>
<evidence type="ECO:0000256" key="3">
    <source>
        <dbReference type="ARBA" id="ARBA00022840"/>
    </source>
</evidence>
<evidence type="ECO:0000256" key="1">
    <source>
        <dbReference type="ARBA" id="ARBA00009391"/>
    </source>
</evidence>
<dbReference type="InterPro" id="IPR013765">
    <property type="entry name" value="DNA_recomb/repair_RecA"/>
</dbReference>
<dbReference type="KEGG" id="vg:10327327"/>
<keyword evidence="4" id="KW-0233">DNA recombination</keyword>
<keyword evidence="2" id="KW-0547">Nucleotide-binding</keyword>
<dbReference type="RefSeq" id="YP_004322838.1">
    <property type="nucleotide sequence ID" value="NC_015281.1"/>
</dbReference>
<comment type="similarity">
    <text evidence="1">Belongs to the RecA family.</text>
</comment>
<accession>E3SJJ3</accession>
<evidence type="ECO:0000256" key="2">
    <source>
        <dbReference type="ARBA" id="ARBA00022741"/>
    </source>
</evidence>
<keyword evidence="7" id="KW-1185">Reference proteome</keyword>
<dbReference type="GO" id="GO:0008094">
    <property type="term" value="F:ATP-dependent activity, acting on DNA"/>
    <property type="evidence" value="ECO:0007669"/>
    <property type="project" value="InterPro"/>
</dbReference>
<dbReference type="GO" id="GO:0006310">
    <property type="term" value="P:DNA recombination"/>
    <property type="evidence" value="ECO:0007669"/>
    <property type="project" value="UniProtKB-KW"/>
</dbReference>
<sequence length="356" mass="39405">MVFSCHETSTIYYKHFGGQVLNFLQDVAKDIGNEYAGLVSDGVAAGDTCGYIDTGSYIFNALVSGSIYGGVPSNKITAIAGESSTGKTFFCLGIVQHFLDSNPDAGVIYFESESAISRSMIEERGIASDRMMIVPVATIEQFRTQSCRILDKYMEQDEADRKPLMFVLDSLGMLSTEKEIADVAADKQVRDMTKSQLIKGAFRVLTLKLGKANVPMLVTNHTYDVIGAYVPMKEMGGGSGLKYAASTIIYLSKKKEKDGTDVIGNIIKCKAQKSRLTKENSQIETRLYYDRGLDKYYGLLELGEKYGVFQRNGNRIKIDGASVYPKQILKDPDKYFTPEIMQALDECAGKEFRYGN</sequence>
<reference evidence="6 7" key="1">
    <citation type="journal article" date="2010" name="Environ. Microbiol.">
        <title>Genomic analysis of oceanic cyanobacterial myoviruses compared with T4-like myoviruses from diverse hosts and environments.</title>
        <authorList>
            <person name="Sullivan M.B."/>
            <person name="Huang K.H."/>
            <person name="Ignacio-Espinoza J.C."/>
            <person name="Berlin A.M."/>
            <person name="Kelly L."/>
            <person name="Weigele P.R."/>
            <person name="DeFrancesco A.S."/>
            <person name="Kern S.E."/>
            <person name="Thompson L.R."/>
            <person name="Young S."/>
            <person name="Yandava C."/>
            <person name="Fu R."/>
            <person name="Krastins B."/>
            <person name="Chase M."/>
            <person name="Sarracino D."/>
            <person name="Osburne M.S."/>
            <person name="Henn M.R."/>
            <person name="Chisholm S.W."/>
        </authorList>
    </citation>
    <scope>NUCLEOTIDE SEQUENCE [LARGE SCALE GENOMIC DNA]</scope>
    <source>
        <strain evidence="6">8102-4</strain>
    </source>
</reference>
<evidence type="ECO:0000313" key="7">
    <source>
        <dbReference type="Proteomes" id="UP000006525"/>
    </source>
</evidence>
<dbReference type="Proteomes" id="UP000006525">
    <property type="component" value="Segment"/>
</dbReference>
<feature type="domain" description="RecA family profile 2" evidence="5">
    <location>
        <begin position="225"/>
        <end position="295"/>
    </location>
</feature>
<dbReference type="PROSITE" id="PS50163">
    <property type="entry name" value="RECA_3"/>
    <property type="match status" value="1"/>
</dbReference>
<dbReference type="EMBL" id="GU071096">
    <property type="protein sequence ID" value="ADO97783.1"/>
    <property type="molecule type" value="Genomic_DNA"/>
</dbReference>
<gene>
    <name evidence="6" type="primary">uvsX</name>
    <name evidence="6" type="ORF">SShM2_172</name>
</gene>
<dbReference type="OrthoDB" id="4366at10239"/>
<evidence type="ECO:0000256" key="4">
    <source>
        <dbReference type="ARBA" id="ARBA00023172"/>
    </source>
</evidence>
<evidence type="ECO:0000259" key="5">
    <source>
        <dbReference type="PROSITE" id="PS50163"/>
    </source>
</evidence>
<dbReference type="Pfam" id="PF00154">
    <property type="entry name" value="RecA_N"/>
    <property type="match status" value="1"/>
</dbReference>
<dbReference type="PANTHER" id="PTHR45900:SF1">
    <property type="entry name" value="MITOCHONDRIAL DNA REPAIR PROTEIN RECA HOMOLOG-RELATED"/>
    <property type="match status" value="1"/>
</dbReference>
<keyword evidence="3" id="KW-0067">ATP-binding</keyword>
<dbReference type="GO" id="GO:0006281">
    <property type="term" value="P:DNA repair"/>
    <property type="evidence" value="ECO:0007669"/>
    <property type="project" value="InterPro"/>
</dbReference>
<proteinExistence type="inferred from homology"/>
<dbReference type="GO" id="GO:0005524">
    <property type="term" value="F:ATP binding"/>
    <property type="evidence" value="ECO:0007669"/>
    <property type="project" value="UniProtKB-KW"/>
</dbReference>
<protein>
    <submittedName>
        <fullName evidence="6">UvsX RecA-like protein</fullName>
    </submittedName>
</protein>
<evidence type="ECO:0000313" key="6">
    <source>
        <dbReference type="EMBL" id="ADO97783.1"/>
    </source>
</evidence>
<dbReference type="GO" id="GO:0003697">
    <property type="term" value="F:single-stranded DNA binding"/>
    <property type="evidence" value="ECO:0007669"/>
    <property type="project" value="InterPro"/>
</dbReference>
<organism evidence="6 7">
    <name type="scientific">Synechococcus phage S-ShM2</name>
    <dbReference type="NCBI Taxonomy" id="445683"/>
    <lineage>
        <taxon>Viruses</taxon>
        <taxon>Duplodnaviria</taxon>
        <taxon>Heunggongvirae</taxon>
        <taxon>Uroviricota</taxon>
        <taxon>Caudoviricetes</taxon>
        <taxon>Pantevenvirales</taxon>
        <taxon>Kyanoviridae</taxon>
        <taxon>Ahtivirus</taxon>
        <taxon>Ahtivirus sagseatwo</taxon>
    </lineage>
</organism>